<organism evidence="1">
    <name type="scientific">marine sediment metagenome</name>
    <dbReference type="NCBI Taxonomy" id="412755"/>
    <lineage>
        <taxon>unclassified sequences</taxon>
        <taxon>metagenomes</taxon>
        <taxon>ecological metagenomes</taxon>
    </lineage>
</organism>
<accession>A0A0F9PXS9</accession>
<evidence type="ECO:0000313" key="1">
    <source>
        <dbReference type="EMBL" id="KKN35034.1"/>
    </source>
</evidence>
<name>A0A0F9PXS9_9ZZZZ</name>
<proteinExistence type="predicted"/>
<protein>
    <submittedName>
        <fullName evidence="1">Uncharacterized protein</fullName>
    </submittedName>
</protein>
<sequence>MAERIRVRCPICGSMPNLDQLVYTEENKPAQIRVFLHKFGGKLPAEDQGAAPFTKKKKGSAPGYSEYIDITDAQPEEVAKVKTFFDKRVDEYLKGVA</sequence>
<dbReference type="AlphaFoldDB" id="A0A0F9PXS9"/>
<comment type="caution">
    <text evidence="1">The sequence shown here is derived from an EMBL/GenBank/DDBJ whole genome shotgun (WGS) entry which is preliminary data.</text>
</comment>
<reference evidence="1" key="1">
    <citation type="journal article" date="2015" name="Nature">
        <title>Complex archaea that bridge the gap between prokaryotes and eukaryotes.</title>
        <authorList>
            <person name="Spang A."/>
            <person name="Saw J.H."/>
            <person name="Jorgensen S.L."/>
            <person name="Zaremba-Niedzwiedzka K."/>
            <person name="Martijn J."/>
            <person name="Lind A.E."/>
            <person name="van Eijk R."/>
            <person name="Schleper C."/>
            <person name="Guy L."/>
            <person name="Ettema T.J."/>
        </authorList>
    </citation>
    <scope>NUCLEOTIDE SEQUENCE</scope>
</reference>
<dbReference type="EMBL" id="LAZR01002068">
    <property type="protein sequence ID" value="KKN35034.1"/>
    <property type="molecule type" value="Genomic_DNA"/>
</dbReference>
<gene>
    <name evidence="1" type="ORF">LCGC14_0787830</name>
</gene>